<comment type="function">
    <text evidence="5">Assembles a suppression complex (suppresome) by tethering SIRT1 and MDM2 to regulate composite modifications of p53/TP53. Confers both deacetylation-mediated functional inactivation, by SIRT1, and ubiquitination-dependent degradation, by MDM2, of p53/TP53, promoting a proliferative and cell survival behaviors. May play a role in the regulation of spermatogenesis.</text>
</comment>
<dbReference type="SMART" id="SM00698">
    <property type="entry name" value="MORN"/>
    <property type="match status" value="6"/>
</dbReference>
<dbReference type="RefSeq" id="XP_016928798.2">
    <property type="nucleotide sequence ID" value="XM_017073309.4"/>
</dbReference>
<dbReference type="InterPro" id="IPR003409">
    <property type="entry name" value="MORN"/>
</dbReference>
<accession>A0AB39Z5K7</accession>
<proteinExistence type="predicted"/>
<protein>
    <recommendedName>
        <fullName evidence="4">MORN repeat-containing protein 3</fullName>
    </recommendedName>
</protein>
<name>A0AB39Z5K7_DROSZ</name>
<dbReference type="Gene3D" id="2.20.110.10">
    <property type="entry name" value="Histone H3 K4-specific methyltransferase SET7/9 N-terminal domain"/>
    <property type="match status" value="2"/>
</dbReference>
<evidence type="ECO:0000256" key="3">
    <source>
        <dbReference type="ARBA" id="ARBA00023329"/>
    </source>
</evidence>
<dbReference type="GO" id="GO:0001669">
    <property type="term" value="C:acrosomal vesicle"/>
    <property type="evidence" value="ECO:0007669"/>
    <property type="project" value="UniProtKB-SubCell"/>
</dbReference>
<keyword evidence="2" id="KW-0677">Repeat</keyword>
<evidence type="ECO:0000256" key="2">
    <source>
        <dbReference type="ARBA" id="ARBA00022737"/>
    </source>
</evidence>
<dbReference type="Pfam" id="PF02493">
    <property type="entry name" value="MORN"/>
    <property type="match status" value="5"/>
</dbReference>
<evidence type="ECO:0000256" key="1">
    <source>
        <dbReference type="ARBA" id="ARBA00004218"/>
    </source>
</evidence>
<evidence type="ECO:0000256" key="4">
    <source>
        <dbReference type="ARBA" id="ARBA00039854"/>
    </source>
</evidence>
<organism evidence="6 7">
    <name type="scientific">Drosophila suzukii</name>
    <name type="common">Spotted-wing drosophila fruit fly</name>
    <dbReference type="NCBI Taxonomy" id="28584"/>
    <lineage>
        <taxon>Eukaryota</taxon>
        <taxon>Metazoa</taxon>
        <taxon>Ecdysozoa</taxon>
        <taxon>Arthropoda</taxon>
        <taxon>Hexapoda</taxon>
        <taxon>Insecta</taxon>
        <taxon>Pterygota</taxon>
        <taxon>Neoptera</taxon>
        <taxon>Endopterygota</taxon>
        <taxon>Diptera</taxon>
        <taxon>Brachycera</taxon>
        <taxon>Muscomorpha</taxon>
        <taxon>Ephydroidea</taxon>
        <taxon>Drosophilidae</taxon>
        <taxon>Drosophila</taxon>
        <taxon>Sophophora</taxon>
    </lineage>
</organism>
<dbReference type="Proteomes" id="UP001652628">
    <property type="component" value="Chromosome 2R"/>
</dbReference>
<evidence type="ECO:0000256" key="5">
    <source>
        <dbReference type="ARBA" id="ARBA00045851"/>
    </source>
</evidence>
<reference evidence="7" key="1">
    <citation type="submission" date="2025-08" db="UniProtKB">
        <authorList>
            <consortium name="RefSeq"/>
        </authorList>
    </citation>
    <scope>IDENTIFICATION</scope>
</reference>
<dbReference type="PANTHER" id="PTHR46511">
    <property type="entry name" value="MORN REPEAT-CONTAINING PROTEIN 3"/>
    <property type="match status" value="1"/>
</dbReference>
<dbReference type="InterPro" id="IPR052472">
    <property type="entry name" value="MORN3"/>
</dbReference>
<keyword evidence="3" id="KW-0968">Cytoplasmic vesicle</keyword>
<comment type="subcellular location">
    <subcellularLocation>
        <location evidence="1">Cytoplasmic vesicle</location>
        <location evidence="1">Secretory vesicle</location>
        <location evidence="1">Acrosome</location>
    </subcellularLocation>
</comment>
<dbReference type="SUPFAM" id="SSF82185">
    <property type="entry name" value="Histone H3 K4-specific methyltransferase SET7/9 N-terminal domain"/>
    <property type="match status" value="2"/>
</dbReference>
<gene>
    <name evidence="7" type="primary">LOC108009175</name>
</gene>
<evidence type="ECO:0000313" key="6">
    <source>
        <dbReference type="Proteomes" id="UP001652628"/>
    </source>
</evidence>
<evidence type="ECO:0000313" key="7">
    <source>
        <dbReference type="RefSeq" id="XP_016928798.2"/>
    </source>
</evidence>
<dbReference type="PANTHER" id="PTHR46511:SF1">
    <property type="entry name" value="MORN REPEAT-CONTAINING PROTEIN 3"/>
    <property type="match status" value="1"/>
</dbReference>
<sequence length="214" mass="23945">MAPPHVTELLLLLVNEDMSCPARGYSSGVRCQRYPGGRYQGKWLGMQPNGYGVKQTSSGLCYEGHWQMGQRHGYGTLRRKEPNGCIQRIYVGQWQQDKRHGEGKQFYPDGSVYFGQWLAGQRSGQGILWQPDGGVYVGEWLQDQMHGKGVIFTANGNRYVGQFEGGCKSGAGVFYHGSDGQRIQRGFWSQGICKTSLMPLLPGYNHKFTSSAFF</sequence>
<dbReference type="GeneID" id="108009175"/>
<dbReference type="AlphaFoldDB" id="A0AB39Z5K7"/>
<keyword evidence="6" id="KW-1185">Reference proteome</keyword>